<dbReference type="EMBL" id="VLLL01000005">
    <property type="protein sequence ID" value="TWJ14486.1"/>
    <property type="molecule type" value="Genomic_DNA"/>
</dbReference>
<dbReference type="AlphaFoldDB" id="A0A562V9A8"/>
<sequence length="94" mass="10085">MSVVTITRFHSDAASEELVARHTALVEATRAVNPGLASTWLGRASDDAWVGVWRWEDAAALDAARRNPPAEAPAVFGLATTTPTVEEVTITDLR</sequence>
<gene>
    <name evidence="1" type="ORF">LX16_0170</name>
</gene>
<organism evidence="1 2">
    <name type="scientific">Stackebrandtia albiflava</name>
    <dbReference type="NCBI Taxonomy" id="406432"/>
    <lineage>
        <taxon>Bacteria</taxon>
        <taxon>Bacillati</taxon>
        <taxon>Actinomycetota</taxon>
        <taxon>Actinomycetes</taxon>
        <taxon>Glycomycetales</taxon>
        <taxon>Glycomycetaceae</taxon>
        <taxon>Stackebrandtia</taxon>
    </lineage>
</organism>
<dbReference type="Proteomes" id="UP000321617">
    <property type="component" value="Unassembled WGS sequence"/>
</dbReference>
<evidence type="ECO:0000313" key="2">
    <source>
        <dbReference type="Proteomes" id="UP000321617"/>
    </source>
</evidence>
<accession>A0A562V9A8</accession>
<evidence type="ECO:0000313" key="1">
    <source>
        <dbReference type="EMBL" id="TWJ14486.1"/>
    </source>
</evidence>
<proteinExistence type="predicted"/>
<keyword evidence="2" id="KW-1185">Reference proteome</keyword>
<reference evidence="1 2" key="1">
    <citation type="journal article" date="2013" name="Stand. Genomic Sci.">
        <title>Genomic Encyclopedia of Type Strains, Phase I: The one thousand microbial genomes (KMG-I) project.</title>
        <authorList>
            <person name="Kyrpides N.C."/>
            <person name="Woyke T."/>
            <person name="Eisen J.A."/>
            <person name="Garrity G."/>
            <person name="Lilburn T.G."/>
            <person name="Beck B.J."/>
            <person name="Whitman W.B."/>
            <person name="Hugenholtz P."/>
            <person name="Klenk H.P."/>
        </authorList>
    </citation>
    <scope>NUCLEOTIDE SEQUENCE [LARGE SCALE GENOMIC DNA]</scope>
    <source>
        <strain evidence="1 2">DSM 45044</strain>
    </source>
</reference>
<dbReference type="SUPFAM" id="SSF54909">
    <property type="entry name" value="Dimeric alpha+beta barrel"/>
    <property type="match status" value="1"/>
</dbReference>
<evidence type="ECO:0008006" key="3">
    <source>
        <dbReference type="Google" id="ProtNLM"/>
    </source>
</evidence>
<dbReference type="InterPro" id="IPR011008">
    <property type="entry name" value="Dimeric_a/b-barrel"/>
</dbReference>
<name>A0A562V9A8_9ACTN</name>
<dbReference type="Gene3D" id="3.30.70.100">
    <property type="match status" value="1"/>
</dbReference>
<comment type="caution">
    <text evidence="1">The sequence shown here is derived from an EMBL/GenBank/DDBJ whole genome shotgun (WGS) entry which is preliminary data.</text>
</comment>
<protein>
    <recommendedName>
        <fullName evidence="3">Antibiotic biosynthesis monooxygenase</fullName>
    </recommendedName>
</protein>